<dbReference type="SUPFAM" id="SSF55961">
    <property type="entry name" value="Bet v1-like"/>
    <property type="match status" value="1"/>
</dbReference>
<accession>A0A1B9ABR4</accession>
<keyword evidence="10" id="KW-1185">Reference proteome</keyword>
<keyword evidence="6" id="KW-0411">Iron-sulfur</keyword>
<keyword evidence="5" id="KW-0408">Iron</keyword>
<dbReference type="Pfam" id="PF00848">
    <property type="entry name" value="Ring_hydroxyl_A"/>
    <property type="match status" value="1"/>
</dbReference>
<dbReference type="AlphaFoldDB" id="A0A1B9ABR4"/>
<dbReference type="GO" id="GO:0004497">
    <property type="term" value="F:monooxygenase activity"/>
    <property type="evidence" value="ECO:0007669"/>
    <property type="project" value="UniProtKB-ARBA"/>
</dbReference>
<feature type="domain" description="Rieske" evidence="8">
    <location>
        <begin position="36"/>
        <end position="142"/>
    </location>
</feature>
<evidence type="ECO:0000256" key="7">
    <source>
        <dbReference type="ARBA" id="ARBA00023027"/>
    </source>
</evidence>
<dbReference type="CDD" id="cd03469">
    <property type="entry name" value="Rieske_RO_Alpha_N"/>
    <property type="match status" value="1"/>
</dbReference>
<keyword evidence="4" id="KW-0560">Oxidoreductase</keyword>
<comment type="caution">
    <text evidence="9">The sequence shown here is derived from an EMBL/GenBank/DDBJ whole genome shotgun (WGS) entry which is preliminary data.</text>
</comment>
<dbReference type="PANTHER" id="PTHR43756">
    <property type="entry name" value="CHOLINE MONOOXYGENASE, CHLOROPLASTIC"/>
    <property type="match status" value="1"/>
</dbReference>
<keyword evidence="7" id="KW-0520">NAD</keyword>
<evidence type="ECO:0000256" key="1">
    <source>
        <dbReference type="ARBA" id="ARBA00001962"/>
    </source>
</evidence>
<dbReference type="InterPro" id="IPR036922">
    <property type="entry name" value="Rieske_2Fe-2S_sf"/>
</dbReference>
<evidence type="ECO:0000256" key="4">
    <source>
        <dbReference type="ARBA" id="ARBA00023002"/>
    </source>
</evidence>
<protein>
    <submittedName>
        <fullName evidence="9">(2Fe-2S)-binding protein</fullName>
    </submittedName>
</protein>
<keyword evidence="2" id="KW-0001">2Fe-2S</keyword>
<evidence type="ECO:0000313" key="9">
    <source>
        <dbReference type="EMBL" id="OCA81292.1"/>
    </source>
</evidence>
<name>A0A1B9ABR4_9BACI</name>
<dbReference type="Proteomes" id="UP000092578">
    <property type="component" value="Unassembled WGS sequence"/>
</dbReference>
<dbReference type="SUPFAM" id="SSF50022">
    <property type="entry name" value="ISP domain"/>
    <property type="match status" value="1"/>
</dbReference>
<dbReference type="EMBL" id="MAYT01000031">
    <property type="protein sequence ID" value="OCA81292.1"/>
    <property type="molecule type" value="Genomic_DNA"/>
</dbReference>
<evidence type="ECO:0000259" key="8">
    <source>
        <dbReference type="PROSITE" id="PS51296"/>
    </source>
</evidence>
<reference evidence="10" key="1">
    <citation type="submission" date="2016-05" db="EMBL/GenBank/DDBJ databases">
        <authorList>
            <person name="Liu B."/>
            <person name="Wang J."/>
            <person name="Zhu Y."/>
            <person name="Liu G."/>
            <person name="Chen Q."/>
            <person name="Chen Z."/>
            <person name="Lan J."/>
            <person name="Che J."/>
            <person name="Ge C."/>
            <person name="Shi H."/>
            <person name="Pan Z."/>
            <person name="Liu X."/>
        </authorList>
    </citation>
    <scope>NUCLEOTIDE SEQUENCE [LARGE SCALE GENOMIC DNA]</scope>
    <source>
        <strain evidence="10">FJAT-27215</strain>
    </source>
</reference>
<gene>
    <name evidence="9" type="ORF">A8F95_16160</name>
</gene>
<dbReference type="GO" id="GO:0051537">
    <property type="term" value="F:2 iron, 2 sulfur cluster binding"/>
    <property type="evidence" value="ECO:0007669"/>
    <property type="project" value="UniProtKB-KW"/>
</dbReference>
<dbReference type="RefSeq" id="WP_065412122.1">
    <property type="nucleotide sequence ID" value="NZ_MAYT01000031.1"/>
</dbReference>
<dbReference type="InterPro" id="IPR001663">
    <property type="entry name" value="Rng_hydr_dOase-A"/>
</dbReference>
<keyword evidence="3" id="KW-0479">Metal-binding</keyword>
<dbReference type="PROSITE" id="PS51296">
    <property type="entry name" value="RIESKE"/>
    <property type="match status" value="1"/>
</dbReference>
<evidence type="ECO:0000256" key="3">
    <source>
        <dbReference type="ARBA" id="ARBA00022723"/>
    </source>
</evidence>
<dbReference type="InterPro" id="IPR015879">
    <property type="entry name" value="Ring_hydroxy_dOase_asu_C_dom"/>
</dbReference>
<dbReference type="PANTHER" id="PTHR43756:SF5">
    <property type="entry name" value="CHOLINE MONOOXYGENASE, CHLOROPLASTIC"/>
    <property type="match status" value="1"/>
</dbReference>
<evidence type="ECO:0000313" key="10">
    <source>
        <dbReference type="Proteomes" id="UP000092578"/>
    </source>
</evidence>
<dbReference type="InterPro" id="IPR015881">
    <property type="entry name" value="ARHD_Rieske_2Fe_2S"/>
</dbReference>
<dbReference type="GO" id="GO:0016705">
    <property type="term" value="F:oxidoreductase activity, acting on paired donors, with incorporation or reduction of molecular oxygen"/>
    <property type="evidence" value="ECO:0007669"/>
    <property type="project" value="UniProtKB-ARBA"/>
</dbReference>
<dbReference type="Pfam" id="PF00355">
    <property type="entry name" value="Rieske"/>
    <property type="match status" value="1"/>
</dbReference>
<dbReference type="GO" id="GO:0005506">
    <property type="term" value="F:iron ion binding"/>
    <property type="evidence" value="ECO:0007669"/>
    <property type="project" value="InterPro"/>
</dbReference>
<evidence type="ECO:0000256" key="2">
    <source>
        <dbReference type="ARBA" id="ARBA00022714"/>
    </source>
</evidence>
<proteinExistence type="predicted"/>
<dbReference type="PROSITE" id="PS00570">
    <property type="entry name" value="RING_HYDROXYL_ALPHA"/>
    <property type="match status" value="1"/>
</dbReference>
<evidence type="ECO:0000256" key="5">
    <source>
        <dbReference type="ARBA" id="ARBA00023004"/>
    </source>
</evidence>
<dbReference type="PRINTS" id="PR00090">
    <property type="entry name" value="RNGDIOXGNASE"/>
</dbReference>
<dbReference type="InterPro" id="IPR017941">
    <property type="entry name" value="Rieske_2Fe-2S"/>
</dbReference>
<dbReference type="Gene3D" id="3.90.380.10">
    <property type="entry name" value="Naphthalene 1,2-dioxygenase Alpha Subunit, Chain A, domain 1"/>
    <property type="match status" value="1"/>
</dbReference>
<sequence>MTATEKLEFNSTQPYSRYVDPAVFKEEREKIFAKNWIFIGHTSQLEKPGDFLTMEVAGEPIIVTHDKDGELRAFYNICPHRGMKVEQRDHGNKKILQCKYHGWTFKLDGTVNRAPNFKTTELGAHSCMKPVRLEVHHSLAFVNLDEKAPSMSEAYQEFLEEMSKYSFFDSVKLIRETRRVVKANWKAVIDNYLECDHCAIAHPGFAKSYDLSNFCTTAHDKFTHQYMAASQSTDESELARFYWIWPNMMINVYPGDGNVNTIQVVPLDEETSLGIYRDYSLDETITAEKEEYFKFVDQVRLEDFELVEELQKGLGSKAFANGIFSPTENAEEYFHQLVDTALKGE</sequence>
<dbReference type="Gene3D" id="2.102.10.10">
    <property type="entry name" value="Rieske [2Fe-2S] iron-sulphur domain"/>
    <property type="match status" value="1"/>
</dbReference>
<organism evidence="9 10">
    <name type="scientific">Pseudobacillus wudalianchiensis</name>
    <dbReference type="NCBI Taxonomy" id="1743143"/>
    <lineage>
        <taxon>Bacteria</taxon>
        <taxon>Bacillati</taxon>
        <taxon>Bacillota</taxon>
        <taxon>Bacilli</taxon>
        <taxon>Bacillales</taxon>
        <taxon>Bacillaceae</taxon>
        <taxon>Pseudobacillus</taxon>
    </lineage>
</organism>
<evidence type="ECO:0000256" key="6">
    <source>
        <dbReference type="ARBA" id="ARBA00023014"/>
    </source>
</evidence>
<comment type="cofactor">
    <cofactor evidence="1">
        <name>Fe cation</name>
        <dbReference type="ChEBI" id="CHEBI:24875"/>
    </cofactor>
</comment>